<evidence type="ECO:0000313" key="2">
    <source>
        <dbReference type="Proteomes" id="UP000321363"/>
    </source>
</evidence>
<dbReference type="RefSeq" id="WP_146949571.1">
    <property type="nucleotide sequence ID" value="NZ_VOQF01000008.1"/>
</dbReference>
<keyword evidence="2" id="KW-1185">Reference proteome</keyword>
<gene>
    <name evidence="1" type="ORF">FS935_15530</name>
</gene>
<dbReference type="OrthoDB" id="2452736at2"/>
<sequence length="169" mass="19474">MRLPASDLGLMAEHLAAHEGIINKWKRDYLVIQNPALKQLLYTSITIMRDHVRVMLALIDPQQHGPVHLAQIPINQEKFVYHNLTEQEKHIALEARSTSMSMASNNFTSALRMKDANTKHVHFKMADQQVKLQGLYNNIVLQTNSDYTPKATEKEQLKTLQHYLHILNE</sequence>
<comment type="caution">
    <text evidence="1">The sequence shown here is derived from an EMBL/GenBank/DDBJ whole genome shotgun (WGS) entry which is preliminary data.</text>
</comment>
<name>A0A5C6VXU1_9BACI</name>
<accession>A0A5C6VXU1</accession>
<evidence type="ECO:0008006" key="3">
    <source>
        <dbReference type="Google" id="ProtNLM"/>
    </source>
</evidence>
<evidence type="ECO:0000313" key="1">
    <source>
        <dbReference type="EMBL" id="TXC89773.1"/>
    </source>
</evidence>
<reference evidence="1 2" key="1">
    <citation type="journal article" date="2005" name="Int. J. Syst. Evol. Microbiol.">
        <title>Bacillus litoralis sp. nov., isolated from a tidal flat of the Yellow Sea in Korea.</title>
        <authorList>
            <person name="Yoon J.H."/>
            <person name="Oh T.K."/>
        </authorList>
    </citation>
    <scope>NUCLEOTIDE SEQUENCE [LARGE SCALE GENOMIC DNA]</scope>
    <source>
        <strain evidence="1 2">SW-211</strain>
    </source>
</reference>
<protein>
    <recommendedName>
        <fullName evidence="3">Spore coat protein</fullName>
    </recommendedName>
</protein>
<proteinExistence type="predicted"/>
<dbReference type="AlphaFoldDB" id="A0A5C6VXU1"/>
<dbReference type="EMBL" id="VOQF01000008">
    <property type="protein sequence ID" value="TXC89773.1"/>
    <property type="molecule type" value="Genomic_DNA"/>
</dbReference>
<organism evidence="1 2">
    <name type="scientific">Metabacillus litoralis</name>
    <dbReference type="NCBI Taxonomy" id="152268"/>
    <lineage>
        <taxon>Bacteria</taxon>
        <taxon>Bacillati</taxon>
        <taxon>Bacillota</taxon>
        <taxon>Bacilli</taxon>
        <taxon>Bacillales</taxon>
        <taxon>Bacillaceae</taxon>
        <taxon>Metabacillus</taxon>
    </lineage>
</organism>
<dbReference type="Proteomes" id="UP000321363">
    <property type="component" value="Unassembled WGS sequence"/>
</dbReference>